<dbReference type="SMART" id="SM00304">
    <property type="entry name" value="HAMP"/>
    <property type="match status" value="1"/>
</dbReference>
<evidence type="ECO:0000259" key="3">
    <source>
        <dbReference type="PROSITE" id="PS50112"/>
    </source>
</evidence>
<dbReference type="InterPro" id="IPR000160">
    <property type="entry name" value="GGDEF_dom"/>
</dbReference>
<dbReference type="NCBIfam" id="TIGR00254">
    <property type="entry name" value="GGDEF"/>
    <property type="match status" value="1"/>
</dbReference>
<dbReference type="SMART" id="SM00052">
    <property type="entry name" value="EAL"/>
    <property type="match status" value="1"/>
</dbReference>
<comment type="caution">
    <text evidence="8">The sequence shown here is derived from an EMBL/GenBank/DDBJ whole genome shotgun (WGS) entry which is preliminary data.</text>
</comment>
<dbReference type="FunFam" id="3.20.20.450:FF:000001">
    <property type="entry name" value="Cyclic di-GMP phosphodiesterase yahA"/>
    <property type="match status" value="1"/>
</dbReference>
<dbReference type="SUPFAM" id="SSF55785">
    <property type="entry name" value="PYP-like sensor domain (PAS domain)"/>
    <property type="match status" value="3"/>
</dbReference>
<dbReference type="InterPro" id="IPR003018">
    <property type="entry name" value="GAF"/>
</dbReference>
<dbReference type="Gene3D" id="1.10.8.500">
    <property type="entry name" value="HAMP domain in histidine kinase"/>
    <property type="match status" value="1"/>
</dbReference>
<dbReference type="EC" id="3.1.4.52" evidence="8"/>
<dbReference type="GO" id="GO:0016020">
    <property type="term" value="C:membrane"/>
    <property type="evidence" value="ECO:0007669"/>
    <property type="project" value="InterPro"/>
</dbReference>
<dbReference type="GO" id="GO:0071111">
    <property type="term" value="F:cyclic-guanylate-specific phosphodiesterase activity"/>
    <property type="evidence" value="ECO:0007669"/>
    <property type="project" value="UniProtKB-EC"/>
</dbReference>
<dbReference type="GO" id="GO:0071732">
    <property type="term" value="P:cellular response to nitric oxide"/>
    <property type="evidence" value="ECO:0007669"/>
    <property type="project" value="UniProtKB-ARBA"/>
</dbReference>
<dbReference type="SMART" id="SM00091">
    <property type="entry name" value="PAS"/>
    <property type="match status" value="3"/>
</dbReference>
<dbReference type="InterPro" id="IPR001610">
    <property type="entry name" value="PAC"/>
</dbReference>
<dbReference type="InterPro" id="IPR029787">
    <property type="entry name" value="Nucleotide_cyclase"/>
</dbReference>
<feature type="domain" description="HAMP" evidence="6">
    <location>
        <begin position="312"/>
        <end position="364"/>
    </location>
</feature>
<dbReference type="SUPFAM" id="SSF55781">
    <property type="entry name" value="GAF domain-like"/>
    <property type="match status" value="1"/>
</dbReference>
<evidence type="ECO:0000256" key="1">
    <source>
        <dbReference type="ARBA" id="ARBA00051114"/>
    </source>
</evidence>
<dbReference type="RefSeq" id="WP_273703251.1">
    <property type="nucleotide sequence ID" value="NZ_JDSS02000019.1"/>
</dbReference>
<name>A0A084Y226_9PROT</name>
<protein>
    <submittedName>
        <fullName evidence="8">Cyclic di-GMP phosphodiesterase Gmr</fullName>
        <ecNumber evidence="8">3.1.4.52</ecNumber>
    </submittedName>
</protein>
<dbReference type="InterPro" id="IPR013656">
    <property type="entry name" value="PAS_4"/>
</dbReference>
<keyword evidence="8" id="KW-0378">Hydrolase</keyword>
<dbReference type="InterPro" id="IPR052155">
    <property type="entry name" value="Biofilm_reg_signaling"/>
</dbReference>
<dbReference type="STRING" id="1457154.CAPSK01_001624"/>
<feature type="domain" description="EAL" evidence="5">
    <location>
        <begin position="1097"/>
        <end position="1351"/>
    </location>
</feature>
<dbReference type="NCBIfam" id="TIGR00229">
    <property type="entry name" value="sensory_box"/>
    <property type="match status" value="3"/>
</dbReference>
<dbReference type="PROSITE" id="PS50885">
    <property type="entry name" value="HAMP"/>
    <property type="match status" value="1"/>
</dbReference>
<feature type="domain" description="GGDEF" evidence="7">
    <location>
        <begin position="955"/>
        <end position="1088"/>
    </location>
</feature>
<dbReference type="EMBL" id="JDSS02000019">
    <property type="protein sequence ID" value="KFB68770.1"/>
    <property type="molecule type" value="Genomic_DNA"/>
</dbReference>
<feature type="domain" description="PAC" evidence="4">
    <location>
        <begin position="573"/>
        <end position="624"/>
    </location>
</feature>
<keyword evidence="2" id="KW-0472">Membrane</keyword>
<feature type="domain" description="PAS" evidence="3">
    <location>
        <begin position="790"/>
        <end position="844"/>
    </location>
</feature>
<dbReference type="SUPFAM" id="SSF55073">
    <property type="entry name" value="Nucleotide cyclase"/>
    <property type="match status" value="1"/>
</dbReference>
<dbReference type="InterPro" id="IPR001633">
    <property type="entry name" value="EAL_dom"/>
</dbReference>
<dbReference type="InterPro" id="IPR043128">
    <property type="entry name" value="Rev_trsase/Diguanyl_cyclase"/>
</dbReference>
<evidence type="ECO:0000259" key="6">
    <source>
        <dbReference type="PROSITE" id="PS50885"/>
    </source>
</evidence>
<dbReference type="CDD" id="cd01948">
    <property type="entry name" value="EAL"/>
    <property type="match status" value="1"/>
</dbReference>
<dbReference type="Pfam" id="PF13426">
    <property type="entry name" value="PAS_9"/>
    <property type="match status" value="2"/>
</dbReference>
<dbReference type="Pfam" id="PF13185">
    <property type="entry name" value="GAF_2"/>
    <property type="match status" value="1"/>
</dbReference>
<dbReference type="PANTHER" id="PTHR44757">
    <property type="entry name" value="DIGUANYLATE CYCLASE DGCP"/>
    <property type="match status" value="1"/>
</dbReference>
<dbReference type="SMART" id="SM00065">
    <property type="entry name" value="GAF"/>
    <property type="match status" value="1"/>
</dbReference>
<dbReference type="Gene3D" id="3.30.450.40">
    <property type="match status" value="1"/>
</dbReference>
<evidence type="ECO:0000259" key="5">
    <source>
        <dbReference type="PROSITE" id="PS50883"/>
    </source>
</evidence>
<evidence type="ECO:0000259" key="4">
    <source>
        <dbReference type="PROSITE" id="PS50113"/>
    </source>
</evidence>
<dbReference type="InterPro" id="IPR029016">
    <property type="entry name" value="GAF-like_dom_sf"/>
</dbReference>
<dbReference type="InterPro" id="IPR003660">
    <property type="entry name" value="HAMP_dom"/>
</dbReference>
<organism evidence="8 9">
    <name type="scientific">Candidatus Accumulibacter vicinus</name>
    <dbReference type="NCBI Taxonomy" id="2954382"/>
    <lineage>
        <taxon>Bacteria</taxon>
        <taxon>Pseudomonadati</taxon>
        <taxon>Pseudomonadota</taxon>
        <taxon>Betaproteobacteria</taxon>
        <taxon>Candidatus Accumulibacter</taxon>
    </lineage>
</organism>
<keyword evidence="2" id="KW-0812">Transmembrane</keyword>
<dbReference type="Pfam" id="PF08448">
    <property type="entry name" value="PAS_4"/>
    <property type="match status" value="1"/>
</dbReference>
<dbReference type="Pfam" id="PF00672">
    <property type="entry name" value="HAMP"/>
    <property type="match status" value="1"/>
</dbReference>
<dbReference type="PROSITE" id="PS50112">
    <property type="entry name" value="PAS"/>
    <property type="match status" value="2"/>
</dbReference>
<dbReference type="Proteomes" id="UP000019812">
    <property type="component" value="Unassembled WGS sequence"/>
</dbReference>
<keyword evidence="2" id="KW-1133">Transmembrane helix</keyword>
<dbReference type="SMART" id="SM00086">
    <property type="entry name" value="PAC"/>
    <property type="match status" value="3"/>
</dbReference>
<dbReference type="GO" id="GO:0007165">
    <property type="term" value="P:signal transduction"/>
    <property type="evidence" value="ECO:0007669"/>
    <property type="project" value="InterPro"/>
</dbReference>
<dbReference type="CDD" id="cd06225">
    <property type="entry name" value="HAMP"/>
    <property type="match status" value="1"/>
</dbReference>
<feature type="domain" description="PAC" evidence="4">
    <location>
        <begin position="871"/>
        <end position="923"/>
    </location>
</feature>
<evidence type="ECO:0000313" key="9">
    <source>
        <dbReference type="Proteomes" id="UP000019812"/>
    </source>
</evidence>
<dbReference type="SMART" id="SM00267">
    <property type="entry name" value="GGDEF"/>
    <property type="match status" value="1"/>
</dbReference>
<proteinExistence type="predicted"/>
<dbReference type="PANTHER" id="PTHR44757:SF2">
    <property type="entry name" value="BIOFILM ARCHITECTURE MAINTENANCE PROTEIN MBAA"/>
    <property type="match status" value="1"/>
</dbReference>
<dbReference type="SUPFAM" id="SSF158472">
    <property type="entry name" value="HAMP domain-like"/>
    <property type="match status" value="1"/>
</dbReference>
<dbReference type="SUPFAM" id="SSF141868">
    <property type="entry name" value="EAL domain-like"/>
    <property type="match status" value="1"/>
</dbReference>
<dbReference type="PROSITE" id="PS50113">
    <property type="entry name" value="PAC"/>
    <property type="match status" value="2"/>
</dbReference>
<sequence>MSRSLRFWLSLGLSSLVALAILTVIVVLLGVLLPRLNTGVEDQNHALGTTTATQIDAFLEKFSAHLGLLADDVGSQPRMDTAQLRVMLDTLAQADGAIESIYVVDGADRVLEVGLPKARRALRDNQLGIDFSGRRFVHAARAQQQPVWSDTYLSTGGHIVVALALPLTITAESATVAPPKDGVLVGELNLQEVSRFAKLLASAADVLPIIVDRRGNVVGHPDAERALHQENLSHLPLLSGGDAVSPQVVRFRLDGIDYIGSSTPVREAGWTALIAQPTEQAFATFRSTLQSLAFGSLLALLLAVIAAVLASRRMTQRLGQFARHLEAVADGNYRAQIPPSGTDEIEKLAQSMRRMAQAVLEREALLRESEARYRGVVETTRDLITCVDREGRLSFVNYMAETYFGLPAADCIGLSAFEFVHPEDRERTRQAFATWLQGDDPALQFEIRQLARNGAVHLLQWNIVADRAGTHDNTAIVGFSGIARDVTAERAAAEQLAASEERYRGLFRLAPLPYQSLDMHAAILDVNEAWLALLGGYARDEVLGRPITDFIEEPSLPVLAESFPNFVAAGHIESLLLDLRRKDGETRTVLINGRITHDRQGVARTHCILTDITERQRAEERQRQADELLALQAARATALHEMPRAADRMSEAEFMPYCLEVVERLTSSAISFVHFVADDQETIEFVAWSRRTLDESCTVTFDKHYPISQAGIWADVVRRREPVVCNDYASAEGRRGLPQGHSPLLRLVTVPVIANGKVRLIAGIGNKAEPYTPLEVETLQLISQEIWRLGEERRAEAAQRLAATVFAASAEGICITDAEKRILSVNPALLALSGYTEHELIGQSWKIFSSGRHDADFYQAMWESILDVGVWRGEVWSRRKNGEIFPGWLTITAVRNAGGEVTHYTGTFLDISERKQWEQDIHFLAHHDALTKLPNRTLLDDRIRQAIAKSKRNDDHMAVLFLDLDHFKLINDTLGHDTGDRLLEQLAQRLTEVLRQTETVARLGGDEFVIVIPELAAIRRVAVVARKVLKVAAAPYLLEGHALHVTPSIGISVYPEDGEDAATLLRNADTAMYHAKERGRNNFQFFTQAMNQSVQERVTIENDLRLAIERGEFLLHYQPQVDCRSGEVIGMEALIRWQHPQRGLIAPDRFIAIAEETGLIVPIGEWVLGEACRQARRWQLGGQPGLRISVNLSARQFQQRDLSERISAMIRASGIDPASLELELTESMLMIDPDQATAALHQLAVAGVKMAIDDFGTGYSSLAYLKRFPVTRLKIDRSFVRDLANDSNDAVIVDAIVAMATSLKMEVIAEGVETIAQLDYLEAHGCHAIQGYYYSPPAAAESFVRFHYDRRAGQSVVFPAGAPSNSSRT</sequence>
<dbReference type="InterPro" id="IPR035919">
    <property type="entry name" value="EAL_sf"/>
</dbReference>
<dbReference type="FunFam" id="3.30.70.270:FF:000001">
    <property type="entry name" value="Diguanylate cyclase domain protein"/>
    <property type="match status" value="1"/>
</dbReference>
<evidence type="ECO:0000256" key="2">
    <source>
        <dbReference type="SAM" id="Phobius"/>
    </source>
</evidence>
<dbReference type="CDD" id="cd01949">
    <property type="entry name" value="GGDEF"/>
    <property type="match status" value="1"/>
</dbReference>
<dbReference type="CDD" id="cd00130">
    <property type="entry name" value="PAS"/>
    <property type="match status" value="3"/>
</dbReference>
<dbReference type="Gene3D" id="3.20.20.450">
    <property type="entry name" value="EAL domain"/>
    <property type="match status" value="1"/>
</dbReference>
<dbReference type="InterPro" id="IPR000014">
    <property type="entry name" value="PAS"/>
</dbReference>
<dbReference type="Gene3D" id="3.30.450.20">
    <property type="entry name" value="PAS domain"/>
    <property type="match status" value="5"/>
</dbReference>
<dbReference type="InterPro" id="IPR035965">
    <property type="entry name" value="PAS-like_dom_sf"/>
</dbReference>
<dbReference type="Gene3D" id="3.30.70.270">
    <property type="match status" value="1"/>
</dbReference>
<comment type="catalytic activity">
    <reaction evidence="1">
        <text>3',3'-c-di-GMP + H2O = 5'-phosphoguanylyl(3'-&gt;5')guanosine + H(+)</text>
        <dbReference type="Rhea" id="RHEA:24902"/>
        <dbReference type="ChEBI" id="CHEBI:15377"/>
        <dbReference type="ChEBI" id="CHEBI:15378"/>
        <dbReference type="ChEBI" id="CHEBI:58754"/>
        <dbReference type="ChEBI" id="CHEBI:58805"/>
        <dbReference type="EC" id="3.1.4.52"/>
    </reaction>
    <physiologicalReaction direction="left-to-right" evidence="1">
        <dbReference type="Rhea" id="RHEA:24903"/>
    </physiologicalReaction>
</comment>
<dbReference type="Pfam" id="PF00990">
    <property type="entry name" value="GGDEF"/>
    <property type="match status" value="1"/>
</dbReference>
<feature type="transmembrane region" description="Helical" evidence="2">
    <location>
        <begin position="7"/>
        <end position="33"/>
    </location>
</feature>
<accession>A0A084Y226</accession>
<dbReference type="PROSITE" id="PS50883">
    <property type="entry name" value="EAL"/>
    <property type="match status" value="1"/>
</dbReference>
<dbReference type="Pfam" id="PF00563">
    <property type="entry name" value="EAL"/>
    <property type="match status" value="1"/>
</dbReference>
<evidence type="ECO:0000259" key="7">
    <source>
        <dbReference type="PROSITE" id="PS50887"/>
    </source>
</evidence>
<dbReference type="InterPro" id="IPR000700">
    <property type="entry name" value="PAS-assoc_C"/>
</dbReference>
<feature type="domain" description="PAS" evidence="3">
    <location>
        <begin position="369"/>
        <end position="439"/>
    </location>
</feature>
<dbReference type="CDD" id="cd18773">
    <property type="entry name" value="PDC1_HK_sensor"/>
    <property type="match status" value="1"/>
</dbReference>
<reference evidence="8 9" key="1">
    <citation type="submission" date="2014-07" db="EMBL/GenBank/DDBJ databases">
        <title>Expanding our view of genomic diversity in Candidatus Accumulibacter clades.</title>
        <authorList>
            <person name="Skennerton C.T."/>
            <person name="Barr J.J."/>
            <person name="Slater F.R."/>
            <person name="Bond P.L."/>
            <person name="Tyson G.W."/>
        </authorList>
    </citation>
    <scope>NUCLEOTIDE SEQUENCE [LARGE SCALE GENOMIC DNA]</scope>
    <source>
        <strain evidence="9">SK-01</strain>
    </source>
</reference>
<gene>
    <name evidence="8" type="primary">gmr_4</name>
    <name evidence="8" type="ORF">CAPSK01_001624</name>
</gene>
<evidence type="ECO:0000313" key="8">
    <source>
        <dbReference type="EMBL" id="KFB68770.1"/>
    </source>
</evidence>
<dbReference type="PROSITE" id="PS50887">
    <property type="entry name" value="GGDEF"/>
    <property type="match status" value="1"/>
</dbReference>